<evidence type="ECO:0000256" key="2">
    <source>
        <dbReference type="ARBA" id="ARBA00009677"/>
    </source>
</evidence>
<comment type="function">
    <text evidence="5">A flexible structure which links the flagellar filament to the drive apparatus in the basal body.</text>
</comment>
<keyword evidence="10" id="KW-0282">Flagellum</keyword>
<dbReference type="GO" id="GO:0071978">
    <property type="term" value="P:bacterial-type flagellum-dependent swarming motility"/>
    <property type="evidence" value="ECO:0007669"/>
    <property type="project" value="TreeGrafter"/>
</dbReference>
<dbReference type="NCBIfam" id="TIGR03506">
    <property type="entry name" value="FlgEFG_subfam"/>
    <property type="match status" value="1"/>
</dbReference>
<dbReference type="SUPFAM" id="SSF117143">
    <property type="entry name" value="Flagellar hook protein flgE"/>
    <property type="match status" value="1"/>
</dbReference>
<dbReference type="InterPro" id="IPR010930">
    <property type="entry name" value="Flg_bb/hook_C_dom"/>
</dbReference>
<feature type="domain" description="Flagellar basal body rod protein N-terminal" evidence="6">
    <location>
        <begin position="7"/>
        <end position="35"/>
    </location>
</feature>
<dbReference type="GO" id="GO:0009425">
    <property type="term" value="C:bacterial-type flagellum basal body"/>
    <property type="evidence" value="ECO:0007669"/>
    <property type="project" value="UniProtKB-SubCell"/>
</dbReference>
<keyword evidence="4 5" id="KW-0975">Bacterial flagellum</keyword>
<dbReference type="AlphaFoldDB" id="A0A542Z9K1"/>
<sequence length="419" mass="42669">MLRSLFSAVSGLRGHQTMMDVIGNNIANINTAGYKSSQVVFEDTLSQALKAAGSPQGTSGGTNPAQVGLGVRVGGIMTNFSQGATQMTGRSTDITLQGDGFFVVKQDGQTLYSRAGAFSFDALGNLVNPDGAIVQGWPADSQGNVNTNAATTGLKLPIGQIKNPQETATMHVGGNLPSDAAVGDKLVSSMDIFDSQGKAISATFTYTKTATDAWSLDVSVPNATGGAAATVATQALTWDPTTSTFTPGQGAPVTVAKGGLNAAGYTFNQDVSLGLGTTSNPLTQFASANTVSALDQDGSALGSLQSFTLSPDGTLLGIFSNGQKQALGQVAVANFNNPPGLEKVGGSLYRDTSNSGTPAVGLAGTGGRGTLASGALEMSNVDLAQEFTNLVVAQRGFQANSRVVTASDEILQDLVNMKH</sequence>
<dbReference type="InterPro" id="IPR001444">
    <property type="entry name" value="Flag_bb_rod_N"/>
</dbReference>
<evidence type="ECO:0000259" key="9">
    <source>
        <dbReference type="Pfam" id="PF22692"/>
    </source>
</evidence>
<dbReference type="Gene3D" id="2.60.98.20">
    <property type="entry name" value="Flagellar hook protein FlgE"/>
    <property type="match status" value="1"/>
</dbReference>
<accession>A0A542Z9K1</accession>
<evidence type="ECO:0000313" key="11">
    <source>
        <dbReference type="Proteomes" id="UP000319514"/>
    </source>
</evidence>
<dbReference type="Pfam" id="PF07559">
    <property type="entry name" value="FlgE_D2"/>
    <property type="match status" value="1"/>
</dbReference>
<keyword evidence="11" id="KW-1185">Reference proteome</keyword>
<dbReference type="Pfam" id="PF06429">
    <property type="entry name" value="Flg_bbr_C"/>
    <property type="match status" value="1"/>
</dbReference>
<evidence type="ECO:0000259" key="8">
    <source>
        <dbReference type="Pfam" id="PF07559"/>
    </source>
</evidence>
<evidence type="ECO:0000259" key="6">
    <source>
        <dbReference type="Pfam" id="PF00460"/>
    </source>
</evidence>
<dbReference type="Proteomes" id="UP000319514">
    <property type="component" value="Unassembled WGS sequence"/>
</dbReference>
<evidence type="ECO:0000256" key="3">
    <source>
        <dbReference type="ARBA" id="ARBA00019015"/>
    </source>
</evidence>
<evidence type="ECO:0000256" key="4">
    <source>
        <dbReference type="ARBA" id="ARBA00023143"/>
    </source>
</evidence>
<feature type="domain" description="Flagellar hook protein FlgE D2" evidence="8">
    <location>
        <begin position="187"/>
        <end position="298"/>
    </location>
</feature>
<dbReference type="InterPro" id="IPR020013">
    <property type="entry name" value="Flagellar_FlgE/F/G"/>
</dbReference>
<feature type="domain" description="Flagellar basal-body/hook protein C-terminal" evidence="7">
    <location>
        <begin position="373"/>
        <end position="417"/>
    </location>
</feature>
<dbReference type="PANTHER" id="PTHR30435:SF1">
    <property type="entry name" value="FLAGELLAR HOOK PROTEIN FLGE"/>
    <property type="match status" value="1"/>
</dbReference>
<comment type="caution">
    <text evidence="10">The sequence shown here is derived from an EMBL/GenBank/DDBJ whole genome shotgun (WGS) entry which is preliminary data.</text>
</comment>
<protein>
    <recommendedName>
        <fullName evidence="3 5">Flagellar hook protein FlgE</fullName>
    </recommendedName>
</protein>
<name>A0A542Z9K1_9MICO</name>
<comment type="similarity">
    <text evidence="2 5">Belongs to the flagella basal body rod proteins family.</text>
</comment>
<feature type="domain" description="Flagellar hook protein FlgE/F/G-like D1" evidence="9">
    <location>
        <begin position="96"/>
        <end position="172"/>
    </location>
</feature>
<dbReference type="InterPro" id="IPR037925">
    <property type="entry name" value="FlgE/F/G-like"/>
</dbReference>
<dbReference type="InterPro" id="IPR011491">
    <property type="entry name" value="FlgE_D2"/>
</dbReference>
<keyword evidence="10" id="KW-0969">Cilium</keyword>
<reference evidence="10 11" key="1">
    <citation type="submission" date="2019-06" db="EMBL/GenBank/DDBJ databases">
        <title>Sequencing the genomes of 1000 actinobacteria strains.</title>
        <authorList>
            <person name="Klenk H.-P."/>
        </authorList>
    </citation>
    <scope>NUCLEOTIDE SEQUENCE [LARGE SCALE GENOMIC DNA]</scope>
    <source>
        <strain evidence="10 11">DSM 18082</strain>
    </source>
</reference>
<dbReference type="GO" id="GO:0005829">
    <property type="term" value="C:cytosol"/>
    <property type="evidence" value="ECO:0007669"/>
    <property type="project" value="TreeGrafter"/>
</dbReference>
<evidence type="ECO:0000313" key="10">
    <source>
        <dbReference type="EMBL" id="TQL56983.1"/>
    </source>
</evidence>
<dbReference type="RefSeq" id="WP_141790334.1">
    <property type="nucleotide sequence ID" value="NZ_BAAAKX010000019.1"/>
</dbReference>
<dbReference type="Pfam" id="PF22692">
    <property type="entry name" value="LlgE_F_G_D1"/>
    <property type="match status" value="1"/>
</dbReference>
<dbReference type="InterPro" id="IPR037058">
    <property type="entry name" value="Falgellar_hook_FlgE_sf"/>
</dbReference>
<dbReference type="GO" id="GO:0009424">
    <property type="term" value="C:bacterial-type flagellum hook"/>
    <property type="evidence" value="ECO:0007669"/>
    <property type="project" value="TreeGrafter"/>
</dbReference>
<evidence type="ECO:0000256" key="1">
    <source>
        <dbReference type="ARBA" id="ARBA00004117"/>
    </source>
</evidence>
<dbReference type="OrthoDB" id="9804559at2"/>
<proteinExistence type="inferred from homology"/>
<keyword evidence="10" id="KW-0966">Cell projection</keyword>
<dbReference type="InterPro" id="IPR053967">
    <property type="entry name" value="LlgE_F_G-like_D1"/>
</dbReference>
<gene>
    <name evidence="10" type="ORF">FB474_3751</name>
</gene>
<comment type="subcellular location">
    <subcellularLocation>
        <location evidence="1 5">Bacterial flagellum basal body</location>
    </subcellularLocation>
</comment>
<evidence type="ECO:0000259" key="7">
    <source>
        <dbReference type="Pfam" id="PF06429"/>
    </source>
</evidence>
<evidence type="ECO:0000256" key="5">
    <source>
        <dbReference type="RuleBase" id="RU362116"/>
    </source>
</evidence>
<organism evidence="10 11">
    <name type="scientific">Oryzihumus leptocrescens</name>
    <dbReference type="NCBI Taxonomy" id="297536"/>
    <lineage>
        <taxon>Bacteria</taxon>
        <taxon>Bacillati</taxon>
        <taxon>Actinomycetota</taxon>
        <taxon>Actinomycetes</taxon>
        <taxon>Micrococcales</taxon>
        <taxon>Intrasporangiaceae</taxon>
        <taxon>Oryzihumus</taxon>
    </lineage>
</organism>
<dbReference type="PANTHER" id="PTHR30435">
    <property type="entry name" value="FLAGELLAR PROTEIN"/>
    <property type="match status" value="1"/>
</dbReference>
<dbReference type="EMBL" id="VFOQ01000002">
    <property type="protein sequence ID" value="TQL56983.1"/>
    <property type="molecule type" value="Genomic_DNA"/>
</dbReference>
<dbReference type="Pfam" id="PF00460">
    <property type="entry name" value="Flg_bb_rod"/>
    <property type="match status" value="1"/>
</dbReference>